<name>A0AAW9QE81_9BURK</name>
<dbReference type="InterPro" id="IPR018976">
    <property type="entry name" value="Imelysin-like"/>
</dbReference>
<dbReference type="EMBL" id="JAZIBG010000031">
    <property type="protein sequence ID" value="MEF7615480.1"/>
    <property type="molecule type" value="Genomic_DNA"/>
</dbReference>
<evidence type="ECO:0000259" key="4">
    <source>
        <dbReference type="Pfam" id="PF09375"/>
    </source>
</evidence>
<feature type="signal peptide" evidence="3">
    <location>
        <begin position="1"/>
        <end position="29"/>
    </location>
</feature>
<evidence type="ECO:0000256" key="1">
    <source>
        <dbReference type="ARBA" id="ARBA00004196"/>
    </source>
</evidence>
<dbReference type="InterPro" id="IPR034984">
    <property type="entry name" value="Imelysin-like_IPPA"/>
</dbReference>
<reference evidence="5 6" key="1">
    <citation type="submission" date="2024-02" db="EMBL/GenBank/DDBJ databases">
        <title>Genome sequence of Aquincola sp. MAHUQ-54.</title>
        <authorList>
            <person name="Huq M.A."/>
        </authorList>
    </citation>
    <scope>NUCLEOTIDE SEQUENCE [LARGE SCALE GENOMIC DNA]</scope>
    <source>
        <strain evidence="5 6">MAHUQ-54</strain>
    </source>
</reference>
<comment type="subcellular location">
    <subcellularLocation>
        <location evidence="1">Cell envelope</location>
    </subcellularLocation>
</comment>
<evidence type="ECO:0000313" key="5">
    <source>
        <dbReference type="EMBL" id="MEF7615480.1"/>
    </source>
</evidence>
<comment type="caution">
    <text evidence="5">The sequence shown here is derived from an EMBL/GenBank/DDBJ whole genome shotgun (WGS) entry which is preliminary data.</text>
</comment>
<dbReference type="AlphaFoldDB" id="A0AAW9QE81"/>
<keyword evidence="6" id="KW-1185">Reference proteome</keyword>
<proteinExistence type="predicted"/>
<protein>
    <submittedName>
        <fullName evidence="5">Imelysin family protein</fullName>
    </submittedName>
</protein>
<keyword evidence="2 3" id="KW-0732">Signal</keyword>
<dbReference type="GO" id="GO:0030313">
    <property type="term" value="C:cell envelope"/>
    <property type="evidence" value="ECO:0007669"/>
    <property type="project" value="UniProtKB-SubCell"/>
</dbReference>
<feature type="chain" id="PRO_5043611837" evidence="3">
    <location>
        <begin position="30"/>
        <end position="367"/>
    </location>
</feature>
<dbReference type="RefSeq" id="WP_332290759.1">
    <property type="nucleotide sequence ID" value="NZ_JAZIBG010000031.1"/>
</dbReference>
<evidence type="ECO:0000256" key="2">
    <source>
        <dbReference type="ARBA" id="ARBA00022729"/>
    </source>
</evidence>
<dbReference type="InterPro" id="IPR038352">
    <property type="entry name" value="Imelysin_sf"/>
</dbReference>
<accession>A0AAW9QE81</accession>
<evidence type="ECO:0000256" key="3">
    <source>
        <dbReference type="SAM" id="SignalP"/>
    </source>
</evidence>
<dbReference type="Pfam" id="PF09375">
    <property type="entry name" value="Peptidase_M75"/>
    <property type="match status" value="1"/>
</dbReference>
<evidence type="ECO:0000313" key="6">
    <source>
        <dbReference type="Proteomes" id="UP001336250"/>
    </source>
</evidence>
<dbReference type="Proteomes" id="UP001336250">
    <property type="component" value="Unassembled WGS sequence"/>
</dbReference>
<feature type="domain" description="Imelysin-like" evidence="4">
    <location>
        <begin position="65"/>
        <end position="337"/>
    </location>
</feature>
<dbReference type="Gene3D" id="1.20.1420.20">
    <property type="entry name" value="M75 peptidase, HXXE motif"/>
    <property type="match status" value="1"/>
</dbReference>
<dbReference type="CDD" id="cd14659">
    <property type="entry name" value="Imelysin-like_IPPA"/>
    <property type="match status" value="1"/>
</dbReference>
<organism evidence="5 6">
    <name type="scientific">Aquincola agrisoli</name>
    <dbReference type="NCBI Taxonomy" id="3119538"/>
    <lineage>
        <taxon>Bacteria</taxon>
        <taxon>Pseudomonadati</taxon>
        <taxon>Pseudomonadota</taxon>
        <taxon>Betaproteobacteria</taxon>
        <taxon>Burkholderiales</taxon>
        <taxon>Sphaerotilaceae</taxon>
        <taxon>Aquincola</taxon>
    </lineage>
</organism>
<gene>
    <name evidence="5" type="ORF">V4F39_16285</name>
</gene>
<sequence length="367" mass="38208">MRTSARPAARWLAACTLAVAAAAPGPAAAQPAAAPAATPAPRADVAVPFYTPVHALQALYSLHYLPRARAFADTSAALATALAAGCDAPAPRGLDTARAGWRNTMVAWESLSAVQFGPLVERRSSRRIDFQPPRPELIARAIQAAPAGEAGMARVGAPAKGLPALEWLLWTRPVAPRTAECRFALAVARDLQREAALLAQDFQALAERDWGEEAEAASTAFGEFINQWLGGIERLRWADIEKPVRSAEGRPVAWPRHASGHTALAWQARWQALQALSAGPALPIGEGGVPIEAYLRGRGLNPLADALGTQVAASGKAVASLGDGAAPQATAAPLAAARELGALKSLIEKRVAPALEVAIGFSDADGD</sequence>